<proteinExistence type="evidence at transcript level"/>
<dbReference type="EMBL" id="BT030172">
    <property type="protein sequence ID" value="ABN49311.1"/>
    <property type="molecule type" value="mRNA"/>
</dbReference>
<reference evidence="1" key="1">
    <citation type="submission" date="2007-02" db="EMBL/GenBank/DDBJ databases">
        <authorList>
            <person name="Stapleton M."/>
            <person name="Carlson J."/>
            <person name="Frise E."/>
            <person name="Kapadia B."/>
            <person name="Park S."/>
            <person name="Wan K."/>
            <person name="Yu C."/>
            <person name="Celniker S."/>
        </authorList>
    </citation>
    <scope>NUCLEOTIDE SEQUENCE</scope>
</reference>
<protein>
    <submittedName>
        <fullName evidence="1">IP17777p</fullName>
    </submittedName>
</protein>
<organism evidence="1">
    <name type="scientific">Drosophila melanogaster</name>
    <name type="common">Fruit fly</name>
    <dbReference type="NCBI Taxonomy" id="7227"/>
    <lineage>
        <taxon>Eukaryota</taxon>
        <taxon>Metazoa</taxon>
        <taxon>Ecdysozoa</taxon>
        <taxon>Arthropoda</taxon>
        <taxon>Hexapoda</taxon>
        <taxon>Insecta</taxon>
        <taxon>Pterygota</taxon>
        <taxon>Neoptera</taxon>
        <taxon>Endopterygota</taxon>
        <taxon>Diptera</taxon>
        <taxon>Brachycera</taxon>
        <taxon>Muscomorpha</taxon>
        <taxon>Ephydroidea</taxon>
        <taxon>Drosophilidae</taxon>
        <taxon>Drosophila</taxon>
        <taxon>Sophophora</taxon>
    </lineage>
</organism>
<dbReference type="AlphaFoldDB" id="A2VEK3"/>
<evidence type="ECO:0000313" key="1">
    <source>
        <dbReference type="EMBL" id="ABN49311.1"/>
    </source>
</evidence>
<sequence length="94" mass="10773">MREASPGPFRWFRSITTGWYLLWPADPVSSIRISRDPEKPVSSLVLTVAPRFRSALTIKRARIESTSSGNGQARLGDKPHWATTRSQWYAKWSR</sequence>
<accession>A2VEK3</accession>
<name>A2VEK3_DROME</name>